<organism evidence="1 2">
    <name type="scientific">Exidia glandulosa HHB12029</name>
    <dbReference type="NCBI Taxonomy" id="1314781"/>
    <lineage>
        <taxon>Eukaryota</taxon>
        <taxon>Fungi</taxon>
        <taxon>Dikarya</taxon>
        <taxon>Basidiomycota</taxon>
        <taxon>Agaricomycotina</taxon>
        <taxon>Agaricomycetes</taxon>
        <taxon>Auriculariales</taxon>
        <taxon>Exidiaceae</taxon>
        <taxon>Exidia</taxon>
    </lineage>
</organism>
<sequence>MAADSVIAAIRVLLPTAKVIPVAGPILEAVLGVVVELHTAVDRVKINRKRARELVEREARLSLSIARKFEGLSPEQCAELLPQVKDLIVVLNDTKQCILRLAPLPDPTTKFMKKAGQLVKRVVNSDSDDEELRRLDKAITEGIERFQVCPAY</sequence>
<gene>
    <name evidence="1" type="ORF">EXIGLDRAFT_196210</name>
</gene>
<evidence type="ECO:0008006" key="3">
    <source>
        <dbReference type="Google" id="ProtNLM"/>
    </source>
</evidence>
<evidence type="ECO:0000313" key="1">
    <source>
        <dbReference type="EMBL" id="KZV87740.1"/>
    </source>
</evidence>
<dbReference type="InParanoid" id="A0A165EUV4"/>
<dbReference type="InterPro" id="IPR059179">
    <property type="entry name" value="MLKL-like_MCAfunc"/>
</dbReference>
<dbReference type="CDD" id="cd21037">
    <property type="entry name" value="MLKL_NTD"/>
    <property type="match status" value="1"/>
</dbReference>
<dbReference type="Gene3D" id="1.20.930.20">
    <property type="entry name" value="Adaptor protein Cbl, N-terminal domain"/>
    <property type="match status" value="1"/>
</dbReference>
<name>A0A165EUV4_EXIGL</name>
<reference evidence="1 2" key="1">
    <citation type="journal article" date="2016" name="Mol. Biol. Evol.">
        <title>Comparative Genomics of Early-Diverging Mushroom-Forming Fungi Provides Insights into the Origins of Lignocellulose Decay Capabilities.</title>
        <authorList>
            <person name="Nagy L.G."/>
            <person name="Riley R."/>
            <person name="Tritt A."/>
            <person name="Adam C."/>
            <person name="Daum C."/>
            <person name="Floudas D."/>
            <person name="Sun H."/>
            <person name="Yadav J.S."/>
            <person name="Pangilinan J."/>
            <person name="Larsson K.H."/>
            <person name="Matsuura K."/>
            <person name="Barry K."/>
            <person name="Labutti K."/>
            <person name="Kuo R."/>
            <person name="Ohm R.A."/>
            <person name="Bhattacharya S.S."/>
            <person name="Shirouzu T."/>
            <person name="Yoshinaga Y."/>
            <person name="Martin F.M."/>
            <person name="Grigoriev I.V."/>
            <person name="Hibbett D.S."/>
        </authorList>
    </citation>
    <scope>NUCLEOTIDE SEQUENCE [LARGE SCALE GENOMIC DNA]</scope>
    <source>
        <strain evidence="1 2">HHB12029</strain>
    </source>
</reference>
<dbReference type="AlphaFoldDB" id="A0A165EUV4"/>
<proteinExistence type="predicted"/>
<keyword evidence="2" id="KW-1185">Reference proteome</keyword>
<accession>A0A165EUV4</accession>
<dbReference type="Proteomes" id="UP000077266">
    <property type="component" value="Unassembled WGS sequence"/>
</dbReference>
<dbReference type="EMBL" id="KV426117">
    <property type="protein sequence ID" value="KZV87740.1"/>
    <property type="molecule type" value="Genomic_DNA"/>
</dbReference>
<dbReference type="InterPro" id="IPR036537">
    <property type="entry name" value="Adaptor_Cbl_N_dom_sf"/>
</dbReference>
<protein>
    <recommendedName>
        <fullName evidence="3">NACHT-NTPase and P-loop NTPases N-terminal domain-containing protein</fullName>
    </recommendedName>
</protein>
<dbReference type="GO" id="GO:0007166">
    <property type="term" value="P:cell surface receptor signaling pathway"/>
    <property type="evidence" value="ECO:0007669"/>
    <property type="project" value="InterPro"/>
</dbReference>
<evidence type="ECO:0000313" key="2">
    <source>
        <dbReference type="Proteomes" id="UP000077266"/>
    </source>
</evidence>